<dbReference type="RefSeq" id="WP_316782112.1">
    <property type="nucleotide sequence ID" value="NZ_JASMWN010000030.1"/>
</dbReference>
<dbReference type="InterPro" id="IPR036390">
    <property type="entry name" value="WH_DNA-bd_sf"/>
</dbReference>
<accession>A0ABU3VKS6</accession>
<organism evidence="1 2">
    <name type="scientific">Sedimentitalea todarodis</name>
    <dbReference type="NCBI Taxonomy" id="1631240"/>
    <lineage>
        <taxon>Bacteria</taxon>
        <taxon>Pseudomonadati</taxon>
        <taxon>Pseudomonadota</taxon>
        <taxon>Alphaproteobacteria</taxon>
        <taxon>Rhodobacterales</taxon>
        <taxon>Paracoccaceae</taxon>
        <taxon>Sedimentitalea</taxon>
    </lineage>
</organism>
<sequence length="97" mass="10416">MSAQQIQNRDAILRLAATRGSGKTICPSEIARAVGGADPKVWRPLMAPKRDEAILLAKAGSIKIEKPGEAVDPNDFAGVYRIEIVGGQNHLNLSIIR</sequence>
<keyword evidence="2" id="KW-1185">Reference proteome</keyword>
<protein>
    <submittedName>
        <fullName evidence="1">DUF3253 domain-containing protein</fullName>
    </submittedName>
</protein>
<reference evidence="2" key="1">
    <citation type="submission" date="2023-05" db="EMBL/GenBank/DDBJ databases">
        <title>Sedimentitalea sp. nov. JM2-8.</title>
        <authorList>
            <person name="Huang J."/>
        </authorList>
    </citation>
    <scope>NUCLEOTIDE SEQUENCE [LARGE SCALE GENOMIC DNA]</scope>
    <source>
        <strain evidence="2">KHS03</strain>
    </source>
</reference>
<proteinExistence type="predicted"/>
<comment type="caution">
    <text evidence="1">The sequence shown here is derived from an EMBL/GenBank/DDBJ whole genome shotgun (WGS) entry which is preliminary data.</text>
</comment>
<evidence type="ECO:0000313" key="1">
    <source>
        <dbReference type="EMBL" id="MDU9006792.1"/>
    </source>
</evidence>
<evidence type="ECO:0000313" key="2">
    <source>
        <dbReference type="Proteomes" id="UP001255416"/>
    </source>
</evidence>
<dbReference type="InterPro" id="IPR021660">
    <property type="entry name" value="DUF3253"/>
</dbReference>
<name>A0ABU3VKS6_9RHOB</name>
<dbReference type="InterPro" id="IPR036388">
    <property type="entry name" value="WH-like_DNA-bd_sf"/>
</dbReference>
<dbReference type="Gene3D" id="1.10.10.10">
    <property type="entry name" value="Winged helix-like DNA-binding domain superfamily/Winged helix DNA-binding domain"/>
    <property type="match status" value="1"/>
</dbReference>
<dbReference type="EMBL" id="JASMWN010000030">
    <property type="protein sequence ID" value="MDU9006792.1"/>
    <property type="molecule type" value="Genomic_DNA"/>
</dbReference>
<gene>
    <name evidence="1" type="ORF">QO231_23435</name>
</gene>
<dbReference type="Pfam" id="PF11625">
    <property type="entry name" value="DUF3253"/>
    <property type="match status" value="1"/>
</dbReference>
<dbReference type="SUPFAM" id="SSF46785">
    <property type="entry name" value="Winged helix' DNA-binding domain"/>
    <property type="match status" value="1"/>
</dbReference>
<dbReference type="Proteomes" id="UP001255416">
    <property type="component" value="Unassembled WGS sequence"/>
</dbReference>